<evidence type="ECO:0000313" key="2">
    <source>
        <dbReference type="EMBL" id="ACQ80100.1"/>
    </source>
</evidence>
<dbReference type="RefSeq" id="WP_015882340.1">
    <property type="nucleotide sequence ID" value="NC_012669.1"/>
</dbReference>
<evidence type="ECO:0000259" key="1">
    <source>
        <dbReference type="SMART" id="SM00849"/>
    </source>
</evidence>
<dbReference type="HOGENOM" id="CLU_1137029_0_0_11"/>
<name>C5C4X2_BEUC1</name>
<dbReference type="KEGG" id="bcv:Bcav_1844"/>
<dbReference type="STRING" id="471853.Bcav_1844"/>
<dbReference type="Gene3D" id="3.60.15.10">
    <property type="entry name" value="Ribonuclease Z/Hydroxyacylglutathione hydrolase-like"/>
    <property type="match status" value="1"/>
</dbReference>
<dbReference type="PANTHER" id="PTHR42951:SF22">
    <property type="entry name" value="METALLO BETA-LACTAMASE SUPERFAMILY LIPOPROTEIN"/>
    <property type="match status" value="1"/>
</dbReference>
<dbReference type="PANTHER" id="PTHR42951">
    <property type="entry name" value="METALLO-BETA-LACTAMASE DOMAIN-CONTAINING"/>
    <property type="match status" value="1"/>
</dbReference>
<dbReference type="InterPro" id="IPR036866">
    <property type="entry name" value="RibonucZ/Hydroxyglut_hydro"/>
</dbReference>
<dbReference type="InterPro" id="IPR001279">
    <property type="entry name" value="Metallo-B-lactamas"/>
</dbReference>
<dbReference type="EMBL" id="CP001618">
    <property type="protein sequence ID" value="ACQ80100.1"/>
    <property type="molecule type" value="Genomic_DNA"/>
</dbReference>
<keyword evidence="3" id="KW-1185">Reference proteome</keyword>
<dbReference type="AlphaFoldDB" id="C5C4X2"/>
<gene>
    <name evidence="2" type="ordered locus">Bcav_1844</name>
</gene>
<evidence type="ECO:0000313" key="3">
    <source>
        <dbReference type="Proteomes" id="UP000007962"/>
    </source>
</evidence>
<feature type="domain" description="Metallo-beta-lactamase" evidence="1">
    <location>
        <begin position="26"/>
        <end position="213"/>
    </location>
</feature>
<dbReference type="SMART" id="SM00849">
    <property type="entry name" value="Lactamase_B"/>
    <property type="match status" value="1"/>
</dbReference>
<dbReference type="Proteomes" id="UP000007962">
    <property type="component" value="Chromosome"/>
</dbReference>
<dbReference type="Pfam" id="PF00753">
    <property type="entry name" value="Lactamase_B"/>
    <property type="match status" value="1"/>
</dbReference>
<dbReference type="SUPFAM" id="SSF56281">
    <property type="entry name" value="Metallo-hydrolase/oxidoreductase"/>
    <property type="match status" value="1"/>
</dbReference>
<reference evidence="2 3" key="1">
    <citation type="journal article" date="2009" name="Stand. Genomic Sci.">
        <title>Complete genome sequence of Beutenbergia cavernae type strain (HKI 0122).</title>
        <authorList>
            <person name="Land M."/>
            <person name="Pukall R."/>
            <person name="Abt B."/>
            <person name="Goker M."/>
            <person name="Rohde M."/>
            <person name="Glavina Del Rio T."/>
            <person name="Tice H."/>
            <person name="Copeland A."/>
            <person name="Cheng J.F."/>
            <person name="Lucas S."/>
            <person name="Chen F."/>
            <person name="Nolan M."/>
            <person name="Bruce D."/>
            <person name="Goodwin L."/>
            <person name="Pitluck S."/>
            <person name="Ivanova N."/>
            <person name="Mavromatis K."/>
            <person name="Ovchinnikova G."/>
            <person name="Pati A."/>
            <person name="Chen A."/>
            <person name="Palaniappan K."/>
            <person name="Hauser L."/>
            <person name="Chang Y.J."/>
            <person name="Jefferies C.C."/>
            <person name="Saunders E."/>
            <person name="Brettin T."/>
            <person name="Detter J.C."/>
            <person name="Han C."/>
            <person name="Chain P."/>
            <person name="Bristow J."/>
            <person name="Eisen J.A."/>
            <person name="Markowitz V."/>
            <person name="Hugenholtz P."/>
            <person name="Kyrpides N.C."/>
            <person name="Klenk H.P."/>
            <person name="Lapidus A."/>
        </authorList>
    </citation>
    <scope>NUCLEOTIDE SEQUENCE [LARGE SCALE GENOMIC DNA]</scope>
    <source>
        <strain evidence="3">ATCC BAA-8 / DSM 12333 / NBRC 16432</strain>
    </source>
</reference>
<sequence>MSATDDVRQLAQVAPGVWVGQVEFWATNTTVVVSADGAALVVDPALTLAEIDALAAVVDARGWRVVAGFATHVHFDHVLWSQALGAAPRWASATTVRMAREHPERVLPDSTVERLGIPRSVLDGLVAMPDGVTDVPWAGPVARVLTHDAHAPGHAALLLVDQRVLLAGDMVSRREVPLLDTDAADPVGTYRAGLEVLAAPLERGDVDVVVPGHGDVLDQAAALAVVQQDRAYLETLSAGVVPDDPRLADEWVRGQHDAQVAALGLARA</sequence>
<protein>
    <submittedName>
        <fullName evidence="2">Beta-lactamase domain protein</fullName>
    </submittedName>
</protein>
<dbReference type="eggNOG" id="COG0491">
    <property type="taxonomic scope" value="Bacteria"/>
</dbReference>
<proteinExistence type="predicted"/>
<dbReference type="OrthoDB" id="3813329at2"/>
<organism evidence="2 3">
    <name type="scientific">Beutenbergia cavernae (strain ATCC BAA-8 / DSM 12333 / CCUG 43141 / JCM 11478 / NBRC 16432 / NCIMB 13614 / HKI 0122)</name>
    <dbReference type="NCBI Taxonomy" id="471853"/>
    <lineage>
        <taxon>Bacteria</taxon>
        <taxon>Bacillati</taxon>
        <taxon>Actinomycetota</taxon>
        <taxon>Actinomycetes</taxon>
        <taxon>Micrococcales</taxon>
        <taxon>Beutenbergiaceae</taxon>
        <taxon>Beutenbergia</taxon>
    </lineage>
</organism>
<dbReference type="InterPro" id="IPR050855">
    <property type="entry name" value="NDM-1-like"/>
</dbReference>
<accession>C5C4X2</accession>